<accession>B9A8Z9</accession>
<dbReference type="AlphaFoldDB" id="B9A8Z9"/>
<reference evidence="1" key="1">
    <citation type="journal article" date="2009" name="Appl. Environ. Microbiol.">
        <title>Complete WO phage sequences reveal their dynamic evolutionary trajectories and putative functional elements required for integration into the Wolbachia genome.</title>
        <authorList>
            <person name="Tanaka K."/>
            <person name="Furukawa S."/>
            <person name="Nikoh N."/>
            <person name="Sasaki T."/>
            <person name="Fukatsu T."/>
        </authorList>
    </citation>
    <scope>NUCLEOTIDE SEQUENCE</scope>
    <source>
        <strain evidence="1">WCauB</strain>
    </source>
</reference>
<sequence length="54" mass="5989">MLSITLSSVPNYWLPKSGIRNQESRISLYGGFSPCVPKTVPRNGISEVRQYGGF</sequence>
<organism evidence="1">
    <name type="scientific">Wolbachia endosymbiont of Cadra cautella</name>
    <dbReference type="NCBI Taxonomy" id="190193"/>
    <lineage>
        <taxon>Bacteria</taxon>
        <taxon>Pseudomonadati</taxon>
        <taxon>Pseudomonadota</taxon>
        <taxon>Alphaproteobacteria</taxon>
        <taxon>Rickettsiales</taxon>
        <taxon>Anaplasmataceae</taxon>
        <taxon>Wolbachieae</taxon>
        <taxon>Wolbachia</taxon>
    </lineage>
</organism>
<name>B9A8Z9_9RICK</name>
<gene>
    <name evidence="1" type="primary">B3gp11</name>
</gene>
<dbReference type="EMBL" id="AB478516">
    <property type="protein sequence ID" value="BAH22280.1"/>
    <property type="molecule type" value="Genomic_DNA"/>
</dbReference>
<proteinExistence type="predicted"/>
<evidence type="ECO:0000313" key="1">
    <source>
        <dbReference type="EMBL" id="BAH22280.1"/>
    </source>
</evidence>
<protein>
    <submittedName>
        <fullName evidence="1">Uncharacterized protein B3gp11</fullName>
    </submittedName>
</protein>